<dbReference type="PANTHER" id="PTHR30024">
    <property type="entry name" value="ALIPHATIC SULFONATES-BINDING PROTEIN-RELATED"/>
    <property type="match status" value="1"/>
</dbReference>
<organism evidence="5 6">
    <name type="scientific">Streptosporangium amethystogenes subsp. fukuiense</name>
    <dbReference type="NCBI Taxonomy" id="698418"/>
    <lineage>
        <taxon>Bacteria</taxon>
        <taxon>Bacillati</taxon>
        <taxon>Actinomycetota</taxon>
        <taxon>Actinomycetes</taxon>
        <taxon>Streptosporangiales</taxon>
        <taxon>Streptosporangiaceae</taxon>
        <taxon>Streptosporangium</taxon>
    </lineage>
</organism>
<dbReference type="PANTHER" id="PTHR30024:SF47">
    <property type="entry name" value="TAURINE-BINDING PERIPLASMIC PROTEIN"/>
    <property type="match status" value="1"/>
</dbReference>
<evidence type="ECO:0000259" key="4">
    <source>
        <dbReference type="Pfam" id="PF09084"/>
    </source>
</evidence>
<evidence type="ECO:0000313" key="5">
    <source>
        <dbReference type="EMBL" id="MFC7604198.1"/>
    </source>
</evidence>
<sequence length="315" mass="32784">MAFATVLLATACGGEDSSATGTASTDGPAKVSVTTFGCEIWNTWAEAKGIYAKHGLQVEYVKSFGGSAAVAAVLSGAADFGYVNGFTAINAYNTGFPIQMVSGANVNALPPADPAQGVFVKKGSSYKSAKDLVGKKIAVNEIGGINQIATSVWLEANGVSTDQVSFVALPYAEQVNAVNGDRVAAAQMGYALLGSGGADLRSLDDPFVALGKVYIATYVASKTFVAQGDTAKRFNDAMVETMKQLEDPANKDESFKLLSECSKVPAETLAAQPQNGLAPKVDFAALNDMAKKLVDLKLISKQPDLEPFVPAFARS</sequence>
<evidence type="ECO:0000256" key="1">
    <source>
        <dbReference type="ARBA" id="ARBA00004418"/>
    </source>
</evidence>
<comment type="caution">
    <text evidence="5">The sequence shown here is derived from an EMBL/GenBank/DDBJ whole genome shotgun (WGS) entry which is preliminary data.</text>
</comment>
<comment type="subcellular location">
    <subcellularLocation>
        <location evidence="1">Periplasm</location>
    </subcellularLocation>
</comment>
<name>A0ABW2T7V0_9ACTN</name>
<protein>
    <submittedName>
        <fullName evidence="5">ABC transporter substrate-binding protein</fullName>
    </submittedName>
</protein>
<reference evidence="6" key="1">
    <citation type="journal article" date="2019" name="Int. J. Syst. Evol. Microbiol.">
        <title>The Global Catalogue of Microorganisms (GCM) 10K type strain sequencing project: providing services to taxonomists for standard genome sequencing and annotation.</title>
        <authorList>
            <consortium name="The Broad Institute Genomics Platform"/>
            <consortium name="The Broad Institute Genome Sequencing Center for Infectious Disease"/>
            <person name="Wu L."/>
            <person name="Ma J."/>
        </authorList>
    </citation>
    <scope>NUCLEOTIDE SEQUENCE [LARGE SCALE GENOMIC DNA]</scope>
    <source>
        <strain evidence="6">JCM 10083</strain>
    </source>
</reference>
<proteinExistence type="inferred from homology"/>
<evidence type="ECO:0000313" key="6">
    <source>
        <dbReference type="Proteomes" id="UP001596514"/>
    </source>
</evidence>
<dbReference type="Pfam" id="PF09084">
    <property type="entry name" value="NMT1"/>
    <property type="match status" value="1"/>
</dbReference>
<dbReference type="Gene3D" id="3.40.190.10">
    <property type="entry name" value="Periplasmic binding protein-like II"/>
    <property type="match status" value="2"/>
</dbReference>
<evidence type="ECO:0000256" key="3">
    <source>
        <dbReference type="ARBA" id="ARBA00022729"/>
    </source>
</evidence>
<evidence type="ECO:0000256" key="2">
    <source>
        <dbReference type="ARBA" id="ARBA00010742"/>
    </source>
</evidence>
<dbReference type="SUPFAM" id="SSF53850">
    <property type="entry name" value="Periplasmic binding protein-like II"/>
    <property type="match status" value="1"/>
</dbReference>
<comment type="similarity">
    <text evidence="2">Belongs to the bacterial solute-binding protein SsuA/TauA family.</text>
</comment>
<dbReference type="Proteomes" id="UP001596514">
    <property type="component" value="Unassembled WGS sequence"/>
</dbReference>
<accession>A0ABW2T7V0</accession>
<keyword evidence="3" id="KW-0732">Signal</keyword>
<feature type="domain" description="SsuA/THI5-like" evidence="4">
    <location>
        <begin position="45"/>
        <end position="240"/>
    </location>
</feature>
<gene>
    <name evidence="5" type="ORF">ACFQVD_29205</name>
</gene>
<dbReference type="EMBL" id="JBHTEE010000001">
    <property type="protein sequence ID" value="MFC7604198.1"/>
    <property type="molecule type" value="Genomic_DNA"/>
</dbReference>
<dbReference type="InterPro" id="IPR015168">
    <property type="entry name" value="SsuA/THI5"/>
</dbReference>
<keyword evidence="6" id="KW-1185">Reference proteome</keyword>
<dbReference type="RefSeq" id="WP_343961813.1">
    <property type="nucleotide sequence ID" value="NZ_BAAAGK010000005.1"/>
</dbReference>